<accession>A0A955HZ89</accession>
<proteinExistence type="predicted"/>
<protein>
    <submittedName>
        <fullName evidence="1">Uncharacterized protein</fullName>
    </submittedName>
</protein>
<dbReference type="Gene3D" id="3.40.50.300">
    <property type="entry name" value="P-loop containing nucleotide triphosphate hydrolases"/>
    <property type="match status" value="1"/>
</dbReference>
<evidence type="ECO:0000313" key="2">
    <source>
        <dbReference type="Proteomes" id="UP000748332"/>
    </source>
</evidence>
<dbReference type="SUPFAM" id="SSF52540">
    <property type="entry name" value="P-loop containing nucleoside triphosphate hydrolases"/>
    <property type="match status" value="1"/>
</dbReference>
<reference evidence="1" key="2">
    <citation type="journal article" date="2021" name="Microbiome">
        <title>Successional dynamics and alternative stable states in a saline activated sludge microbial community over 9 years.</title>
        <authorList>
            <person name="Wang Y."/>
            <person name="Ye J."/>
            <person name="Ju F."/>
            <person name="Liu L."/>
            <person name="Boyd J.A."/>
            <person name="Deng Y."/>
            <person name="Parks D.H."/>
            <person name="Jiang X."/>
            <person name="Yin X."/>
            <person name="Woodcroft B.J."/>
            <person name="Tyson G.W."/>
            <person name="Hugenholtz P."/>
            <person name="Polz M.F."/>
            <person name="Zhang T."/>
        </authorList>
    </citation>
    <scope>NUCLEOTIDE SEQUENCE</scope>
    <source>
        <strain evidence="1">HKST-UBA16</strain>
    </source>
</reference>
<reference evidence="1" key="1">
    <citation type="submission" date="2020-04" db="EMBL/GenBank/DDBJ databases">
        <authorList>
            <person name="Zhang T."/>
        </authorList>
    </citation>
    <scope>NUCLEOTIDE SEQUENCE</scope>
    <source>
        <strain evidence="1">HKST-UBA16</strain>
    </source>
</reference>
<dbReference type="EMBL" id="JAGQLM010000143">
    <property type="protein sequence ID" value="MCA9375309.1"/>
    <property type="molecule type" value="Genomic_DNA"/>
</dbReference>
<organism evidence="1 2">
    <name type="scientific">Candidatus Dojkabacteria bacterium</name>
    <dbReference type="NCBI Taxonomy" id="2099670"/>
    <lineage>
        <taxon>Bacteria</taxon>
        <taxon>Candidatus Dojkabacteria</taxon>
    </lineage>
</organism>
<dbReference type="AlphaFoldDB" id="A0A955HZ89"/>
<dbReference type="Proteomes" id="UP000748332">
    <property type="component" value="Unassembled WGS sequence"/>
</dbReference>
<gene>
    <name evidence="1" type="ORF">KC622_03190</name>
</gene>
<name>A0A955HZ89_9BACT</name>
<dbReference type="InterPro" id="IPR027417">
    <property type="entry name" value="P-loop_NTPase"/>
</dbReference>
<sequence>MSKKQKQTEEGTGISFDLDTAKNIVKTLIETNRVNHAKGISKKIAVELVGDAGLGKTSAILQIAEELDMEMCKINLAQIEEIGDIVGFPIKKHYIQRKNDAGKMETHSVNESQLPAWFAAGWEPMDRDPVMSYAPPEWISNRKESGILLLDDWTRK</sequence>
<evidence type="ECO:0000313" key="1">
    <source>
        <dbReference type="EMBL" id="MCA9375309.1"/>
    </source>
</evidence>
<comment type="caution">
    <text evidence="1">The sequence shown here is derived from an EMBL/GenBank/DDBJ whole genome shotgun (WGS) entry which is preliminary data.</text>
</comment>